<reference evidence="6 7" key="1">
    <citation type="submission" date="2017-10" db="EMBL/GenBank/DDBJ databases">
        <title>The draft genome sequence of Lewinella marina KCTC 32374.</title>
        <authorList>
            <person name="Wang K."/>
        </authorList>
    </citation>
    <scope>NUCLEOTIDE SEQUENCE [LARGE SCALE GENOMIC DNA]</scope>
    <source>
        <strain evidence="6 7">MKG-38</strain>
    </source>
</reference>
<feature type="domain" description="Cytochrome c" evidence="5">
    <location>
        <begin position="50"/>
        <end position="137"/>
    </location>
</feature>
<dbReference type="InterPro" id="IPR009056">
    <property type="entry name" value="Cyt_c-like_dom"/>
</dbReference>
<protein>
    <recommendedName>
        <fullName evidence="5">Cytochrome c domain-containing protein</fullName>
    </recommendedName>
</protein>
<keyword evidence="7" id="KW-1185">Reference proteome</keyword>
<dbReference type="InterPro" id="IPR036909">
    <property type="entry name" value="Cyt_c-like_dom_sf"/>
</dbReference>
<evidence type="ECO:0000256" key="2">
    <source>
        <dbReference type="ARBA" id="ARBA00022723"/>
    </source>
</evidence>
<dbReference type="GO" id="GO:0046872">
    <property type="term" value="F:metal ion binding"/>
    <property type="evidence" value="ECO:0007669"/>
    <property type="project" value="UniProtKB-KW"/>
</dbReference>
<evidence type="ECO:0000259" key="5">
    <source>
        <dbReference type="PROSITE" id="PS51007"/>
    </source>
</evidence>
<keyword evidence="1 4" id="KW-0349">Heme</keyword>
<evidence type="ECO:0000256" key="1">
    <source>
        <dbReference type="ARBA" id="ARBA00022617"/>
    </source>
</evidence>
<name>A0A2G0CCR3_9BACT</name>
<sequence length="137" mass="15345">MSSTLRYTLLLLLLVAVAVGGYLLSDREPEPRPTEAKPSRIVDGLDADTGLIAEGDYLLVKGNCLACHSAKLVTQNRATREGWLEMIHWMQEKQGLWDLGEQEGPILDYLATYYAPEESGRRPPLGDIEWYILNPTD</sequence>
<keyword evidence="3 4" id="KW-0408">Iron</keyword>
<organism evidence="6 7">
    <name type="scientific">Neolewinella marina</name>
    <dbReference type="NCBI Taxonomy" id="438751"/>
    <lineage>
        <taxon>Bacteria</taxon>
        <taxon>Pseudomonadati</taxon>
        <taxon>Bacteroidota</taxon>
        <taxon>Saprospiria</taxon>
        <taxon>Saprospirales</taxon>
        <taxon>Lewinellaceae</taxon>
        <taxon>Neolewinella</taxon>
    </lineage>
</organism>
<keyword evidence="2 4" id="KW-0479">Metal-binding</keyword>
<proteinExistence type="predicted"/>
<dbReference type="Proteomes" id="UP000226437">
    <property type="component" value="Unassembled WGS sequence"/>
</dbReference>
<dbReference type="GO" id="GO:0009055">
    <property type="term" value="F:electron transfer activity"/>
    <property type="evidence" value="ECO:0007669"/>
    <property type="project" value="InterPro"/>
</dbReference>
<accession>A0A2G0CCR3</accession>
<dbReference type="AlphaFoldDB" id="A0A2G0CCR3"/>
<dbReference type="GO" id="GO:0020037">
    <property type="term" value="F:heme binding"/>
    <property type="evidence" value="ECO:0007669"/>
    <property type="project" value="InterPro"/>
</dbReference>
<dbReference type="PROSITE" id="PS51007">
    <property type="entry name" value="CYTC"/>
    <property type="match status" value="1"/>
</dbReference>
<evidence type="ECO:0000256" key="3">
    <source>
        <dbReference type="ARBA" id="ARBA00023004"/>
    </source>
</evidence>
<dbReference type="OrthoDB" id="9805828at2"/>
<dbReference type="EMBL" id="PDLO01000007">
    <property type="protein sequence ID" value="PHK97769.1"/>
    <property type="molecule type" value="Genomic_DNA"/>
</dbReference>
<gene>
    <name evidence="6" type="ORF">CGL56_14880</name>
</gene>
<evidence type="ECO:0000313" key="7">
    <source>
        <dbReference type="Proteomes" id="UP000226437"/>
    </source>
</evidence>
<dbReference type="Gene3D" id="1.10.760.10">
    <property type="entry name" value="Cytochrome c-like domain"/>
    <property type="match status" value="1"/>
</dbReference>
<comment type="caution">
    <text evidence="6">The sequence shown here is derived from an EMBL/GenBank/DDBJ whole genome shotgun (WGS) entry which is preliminary data.</text>
</comment>
<evidence type="ECO:0000256" key="4">
    <source>
        <dbReference type="PROSITE-ProRule" id="PRU00433"/>
    </source>
</evidence>
<evidence type="ECO:0000313" key="6">
    <source>
        <dbReference type="EMBL" id="PHK97769.1"/>
    </source>
</evidence>
<dbReference type="SUPFAM" id="SSF46626">
    <property type="entry name" value="Cytochrome c"/>
    <property type="match status" value="2"/>
</dbReference>